<organism evidence="11 12">
    <name type="scientific">Sugiyamaella lignohabitans</name>
    <dbReference type="NCBI Taxonomy" id="796027"/>
    <lineage>
        <taxon>Eukaryota</taxon>
        <taxon>Fungi</taxon>
        <taxon>Dikarya</taxon>
        <taxon>Ascomycota</taxon>
        <taxon>Saccharomycotina</taxon>
        <taxon>Dipodascomycetes</taxon>
        <taxon>Dipodascales</taxon>
        <taxon>Trichomonascaceae</taxon>
        <taxon>Sugiyamaella</taxon>
    </lineage>
</organism>
<keyword evidence="6 9" id="KW-1133">Transmembrane helix</keyword>
<reference evidence="11 12" key="1">
    <citation type="submission" date="2016-02" db="EMBL/GenBank/DDBJ databases">
        <title>Complete genome sequence and transcriptome regulation of the pentose utilising yeast Sugiyamaella lignohabitans.</title>
        <authorList>
            <person name="Bellasio M."/>
            <person name="Peymann A."/>
            <person name="Valli M."/>
            <person name="Sipitzky M."/>
            <person name="Graf A."/>
            <person name="Sauer M."/>
            <person name="Marx H."/>
            <person name="Mattanovich D."/>
        </authorList>
    </citation>
    <scope>NUCLEOTIDE SEQUENCE [LARGE SCALE GENOMIC DNA]</scope>
    <source>
        <strain evidence="11 12">CBS 10342</strain>
    </source>
</reference>
<sequence>MSDRLESVSPGLRPLNQEDYRCWICLGTADEPPPHNQKDHHWCRPCRCNLVSHQTCLLEWAAEVASTNPRSLLYNSGPKTPQCPQCKSAIHIAKSKSLFIQLRDRIEAANASGFQLFFVTVIGGSIASAVYTSLYALGAASIRCICPRDMALPLLGISVTDQFVQIQPLSVRRMLLVPSIPIVLLLSGSRSTFADVVTLLMPLTLSDGDHLPWKLTGPRLTMALLPLARIGYHVLYDSLVEPIIQLCAARIRPSFSQGLTGRGDGEGAGVELAFDDDDNNGGPLRALGVNFEIVLHDENAGGAGDDPAGNIGDGIADEDGNNDNMNGLAGAGPDQAGRRGGRVGQRRNILTLLLGRLGVLVANALDRAVLPAAAVDNAIPPVIQDDDAIPPVGQDQVNGNLDDPLAGQLNNANQDNNNNNNNNIANGQAENNNGGPADARLVRRQRAADWVFSSQGWSLRAGNTLLLPLFSGIMGSGLSLIPAFRRLVPDKFNRNIIGGMLIIVLRDLVNIATALLRVRQENSRRVLDYVELAARGLD</sequence>
<evidence type="ECO:0000256" key="9">
    <source>
        <dbReference type="SAM" id="Phobius"/>
    </source>
</evidence>
<dbReference type="GO" id="GO:0008270">
    <property type="term" value="F:zinc ion binding"/>
    <property type="evidence" value="ECO:0007669"/>
    <property type="project" value="UniProtKB-KW"/>
</dbReference>
<name>A0A161HKB3_9ASCO</name>
<evidence type="ECO:0000313" key="12">
    <source>
        <dbReference type="Proteomes" id="UP000189580"/>
    </source>
</evidence>
<keyword evidence="12" id="KW-1185">Reference proteome</keyword>
<keyword evidence="2 9" id="KW-0812">Transmembrane</keyword>
<dbReference type="GO" id="GO:0016020">
    <property type="term" value="C:membrane"/>
    <property type="evidence" value="ECO:0007669"/>
    <property type="project" value="UniProtKB-SubCell"/>
</dbReference>
<keyword evidence="3" id="KW-0479">Metal-binding</keyword>
<feature type="region of interest" description="Disordered" evidence="8">
    <location>
        <begin position="399"/>
        <end position="437"/>
    </location>
</feature>
<dbReference type="PROSITE" id="PS51292">
    <property type="entry name" value="ZF_RING_CH"/>
    <property type="match status" value="1"/>
</dbReference>
<evidence type="ECO:0000256" key="2">
    <source>
        <dbReference type="ARBA" id="ARBA00022692"/>
    </source>
</evidence>
<accession>A0A161HKB3</accession>
<gene>
    <name evidence="11" type="ORF">AWJ20_293</name>
</gene>
<dbReference type="InterPro" id="IPR013083">
    <property type="entry name" value="Znf_RING/FYVE/PHD"/>
</dbReference>
<evidence type="ECO:0000256" key="5">
    <source>
        <dbReference type="ARBA" id="ARBA00022833"/>
    </source>
</evidence>
<evidence type="ECO:0000259" key="10">
    <source>
        <dbReference type="PROSITE" id="PS51292"/>
    </source>
</evidence>
<proteinExistence type="predicted"/>
<evidence type="ECO:0000313" key="11">
    <source>
        <dbReference type="EMBL" id="ANB12058.1"/>
    </source>
</evidence>
<evidence type="ECO:0000256" key="3">
    <source>
        <dbReference type="ARBA" id="ARBA00022723"/>
    </source>
</evidence>
<keyword evidence="7 9" id="KW-0472">Membrane</keyword>
<dbReference type="GeneID" id="30034895"/>
<protein>
    <submittedName>
        <fullName evidence="11">E3 ubiquitin-protein ligase MARCH5</fullName>
    </submittedName>
</protein>
<dbReference type="EMBL" id="CP014501">
    <property type="protein sequence ID" value="ANB12058.1"/>
    <property type="molecule type" value="Genomic_DNA"/>
</dbReference>
<dbReference type="Gene3D" id="3.30.40.10">
    <property type="entry name" value="Zinc/RING finger domain, C3HC4 (zinc finger)"/>
    <property type="match status" value="1"/>
</dbReference>
<dbReference type="RefSeq" id="XP_018734535.1">
    <property type="nucleotide sequence ID" value="XM_018879908.1"/>
</dbReference>
<feature type="compositionally biased region" description="Low complexity" evidence="8">
    <location>
        <begin position="406"/>
        <end position="435"/>
    </location>
</feature>
<evidence type="ECO:0000256" key="7">
    <source>
        <dbReference type="ARBA" id="ARBA00023136"/>
    </source>
</evidence>
<evidence type="ECO:0000256" key="1">
    <source>
        <dbReference type="ARBA" id="ARBA00004141"/>
    </source>
</evidence>
<dbReference type="InterPro" id="IPR011016">
    <property type="entry name" value="Znf_RING-CH"/>
</dbReference>
<dbReference type="KEGG" id="slb:AWJ20_293"/>
<dbReference type="Proteomes" id="UP000189580">
    <property type="component" value="Chromosome a"/>
</dbReference>
<evidence type="ECO:0000256" key="4">
    <source>
        <dbReference type="ARBA" id="ARBA00022771"/>
    </source>
</evidence>
<evidence type="ECO:0000256" key="6">
    <source>
        <dbReference type="ARBA" id="ARBA00022989"/>
    </source>
</evidence>
<evidence type="ECO:0000256" key="8">
    <source>
        <dbReference type="SAM" id="MobiDB-lite"/>
    </source>
</evidence>
<keyword evidence="4" id="KW-0863">Zinc-finger</keyword>
<comment type="subcellular location">
    <subcellularLocation>
        <location evidence="1">Membrane</location>
        <topology evidence="1">Multi-pass membrane protein</topology>
    </subcellularLocation>
</comment>
<feature type="transmembrane region" description="Helical" evidence="9">
    <location>
        <begin position="496"/>
        <end position="516"/>
    </location>
</feature>
<feature type="domain" description="RING-CH-type" evidence="10">
    <location>
        <begin position="14"/>
        <end position="93"/>
    </location>
</feature>
<dbReference type="PANTHER" id="PTHR46283">
    <property type="entry name" value="E3 UBIQUITIN-PROTEIN LIGASE MARCH5"/>
    <property type="match status" value="1"/>
</dbReference>
<dbReference type="OrthoDB" id="4083555at2759"/>
<feature type="transmembrane region" description="Helical" evidence="9">
    <location>
        <begin position="465"/>
        <end position="484"/>
    </location>
</feature>
<dbReference type="AlphaFoldDB" id="A0A161HKB3"/>
<keyword evidence="5" id="KW-0862">Zinc</keyword>